<reference evidence="1 2" key="1">
    <citation type="submission" date="2016-09" db="EMBL/GenBank/DDBJ databases">
        <title>genome sequence of Mycobacterium sp. 739 SCH.</title>
        <authorList>
            <person name="Greninger A.L."/>
            <person name="Qin X."/>
            <person name="Jerome K."/>
            <person name="Vora S."/>
            <person name="Quinn K."/>
        </authorList>
    </citation>
    <scope>NUCLEOTIDE SEQUENCE [LARGE SCALE GENOMIC DNA]</scope>
    <source>
        <strain evidence="1 2">SCH</strain>
    </source>
</reference>
<keyword evidence="2" id="KW-1185">Reference proteome</keyword>
<organism evidence="1 2">
    <name type="scientific">Mycolicibacterium grossiae</name>
    <dbReference type="NCBI Taxonomy" id="1552759"/>
    <lineage>
        <taxon>Bacteria</taxon>
        <taxon>Bacillati</taxon>
        <taxon>Actinomycetota</taxon>
        <taxon>Actinomycetes</taxon>
        <taxon>Mycobacteriales</taxon>
        <taxon>Mycobacteriaceae</taxon>
        <taxon>Mycolicibacterium</taxon>
    </lineage>
</organism>
<protein>
    <submittedName>
        <fullName evidence="1">Uncharacterized protein</fullName>
    </submittedName>
</protein>
<accession>A0A1E8Q6T4</accession>
<gene>
    <name evidence="1" type="ORF">BEL07_08215</name>
</gene>
<evidence type="ECO:0000313" key="2">
    <source>
        <dbReference type="Proteomes" id="UP000178953"/>
    </source>
</evidence>
<comment type="caution">
    <text evidence="1">The sequence shown here is derived from an EMBL/GenBank/DDBJ whole genome shotgun (WGS) entry which is preliminary data.</text>
</comment>
<dbReference type="EMBL" id="MCHX01000015">
    <property type="protein sequence ID" value="OFJ54207.1"/>
    <property type="molecule type" value="Genomic_DNA"/>
</dbReference>
<proteinExistence type="predicted"/>
<dbReference type="Proteomes" id="UP000178953">
    <property type="component" value="Unassembled WGS sequence"/>
</dbReference>
<name>A0A1E8Q6T4_9MYCO</name>
<sequence length="92" mass="10722">MIGVHRREEAKEWCLFVDVIVATSVKVPLDAIERAIYELVLETHFPQSPRCRWLTRRAQRCSFVLRQPSLNETDHIHIRDCLRRPGLVTTAA</sequence>
<evidence type="ECO:0000313" key="1">
    <source>
        <dbReference type="EMBL" id="OFJ54207.1"/>
    </source>
</evidence>
<dbReference type="AlphaFoldDB" id="A0A1E8Q6T4"/>